<organism evidence="2 3">
    <name type="scientific">Nocardioides scoriae</name>
    <dbReference type="NCBI Taxonomy" id="642780"/>
    <lineage>
        <taxon>Bacteria</taxon>
        <taxon>Bacillati</taxon>
        <taxon>Actinomycetota</taxon>
        <taxon>Actinomycetes</taxon>
        <taxon>Propionibacteriales</taxon>
        <taxon>Nocardioidaceae</taxon>
        <taxon>Nocardioides</taxon>
    </lineage>
</organism>
<dbReference type="STRING" id="642780.SAMN04488570_0346"/>
<dbReference type="Proteomes" id="UP000198859">
    <property type="component" value="Chromosome I"/>
</dbReference>
<dbReference type="InterPro" id="IPR029052">
    <property type="entry name" value="Metallo-depent_PP-like"/>
</dbReference>
<accession>A0A1H1LSQ5</accession>
<dbReference type="EMBL" id="LT629757">
    <property type="protein sequence ID" value="SDR77576.1"/>
    <property type="molecule type" value="Genomic_DNA"/>
</dbReference>
<protein>
    <recommendedName>
        <fullName evidence="4">Calcineurin-like phosphoesterase</fullName>
    </recommendedName>
</protein>
<dbReference type="SUPFAM" id="SSF56300">
    <property type="entry name" value="Metallo-dependent phosphatases"/>
    <property type="match status" value="1"/>
</dbReference>
<dbReference type="AlphaFoldDB" id="A0A1H1LSQ5"/>
<evidence type="ECO:0000313" key="3">
    <source>
        <dbReference type="Proteomes" id="UP000198859"/>
    </source>
</evidence>
<evidence type="ECO:0000313" key="2">
    <source>
        <dbReference type="EMBL" id="SDR77576.1"/>
    </source>
</evidence>
<name>A0A1H1LSQ5_9ACTN</name>
<sequence>MPTPLRHRLVVSLTAAVLAGLVTGSVAAAAPASATDRAPGPAERRAPYSFAVIGDLPYGPTEEARFPGFVDALYAAPGLSLVAHLGDVKNGSSTCDDARLEAVRTQFDRLRDPLVYTPGDNEWTDCHRTNNGAYQPLERLDAVRDLFFPRPGRTLGGAMRVTSQAGRGYPENVRWVRADVSFATLHVVGSNNDLAPWTGIGQTTPTAAQVQEQWRRMDAAIANVHQAFAEARRHHRRAVVLMQQADMFDPTVTDPQPAAYSAFRPLVQAIVDESRRFRGPVHLFDGDSHVYRHDRPLARGSQWLDFYQVRGRADRLVRTTVDGEERGTHTYLEVTVSPRSPQVLRMERVPVS</sequence>
<evidence type="ECO:0000256" key="1">
    <source>
        <dbReference type="SAM" id="SignalP"/>
    </source>
</evidence>
<feature type="chain" id="PRO_5038477250" description="Calcineurin-like phosphoesterase" evidence="1">
    <location>
        <begin position="29"/>
        <end position="352"/>
    </location>
</feature>
<proteinExistence type="predicted"/>
<dbReference type="RefSeq" id="WP_197681067.1">
    <property type="nucleotide sequence ID" value="NZ_LT629757.1"/>
</dbReference>
<feature type="signal peptide" evidence="1">
    <location>
        <begin position="1"/>
        <end position="28"/>
    </location>
</feature>
<evidence type="ECO:0008006" key="4">
    <source>
        <dbReference type="Google" id="ProtNLM"/>
    </source>
</evidence>
<keyword evidence="1" id="KW-0732">Signal</keyword>
<gene>
    <name evidence="2" type="ORF">SAMN04488570_0346</name>
</gene>
<keyword evidence="3" id="KW-1185">Reference proteome</keyword>
<reference evidence="3" key="1">
    <citation type="submission" date="2016-10" db="EMBL/GenBank/DDBJ databases">
        <authorList>
            <person name="Varghese N."/>
            <person name="Submissions S."/>
        </authorList>
    </citation>
    <scope>NUCLEOTIDE SEQUENCE [LARGE SCALE GENOMIC DNA]</scope>
    <source>
        <strain evidence="3">DSM 22127</strain>
    </source>
</reference>